<keyword evidence="3" id="KW-1185">Reference proteome</keyword>
<name>A0ABU6ZVD6_9FABA</name>
<protein>
    <submittedName>
        <fullName evidence="2">Uncharacterized protein</fullName>
    </submittedName>
</protein>
<sequence length="169" mass="19041">MTKKGVDVSENGPRSPELGLWDSRSNMGGHLSMALFSKNWALGAEHFRPLGIEKGIEKAKENIRSKGVTRGSQEVESRAPCGRMVHLCVRMCPWERFGTKSAQTRASTCYTRALARVKSQSCTFCCPCICTMYRVTARYRLAESKLRLKLEFQVFRPGPSPFEAPIRHI</sequence>
<evidence type="ECO:0000313" key="3">
    <source>
        <dbReference type="Proteomes" id="UP001341840"/>
    </source>
</evidence>
<evidence type="ECO:0000313" key="2">
    <source>
        <dbReference type="EMBL" id="MED6225936.1"/>
    </source>
</evidence>
<feature type="region of interest" description="Disordered" evidence="1">
    <location>
        <begin position="1"/>
        <end position="21"/>
    </location>
</feature>
<evidence type="ECO:0000256" key="1">
    <source>
        <dbReference type="SAM" id="MobiDB-lite"/>
    </source>
</evidence>
<comment type="caution">
    <text evidence="2">The sequence shown here is derived from an EMBL/GenBank/DDBJ whole genome shotgun (WGS) entry which is preliminary data.</text>
</comment>
<organism evidence="2 3">
    <name type="scientific">Stylosanthes scabra</name>
    <dbReference type="NCBI Taxonomy" id="79078"/>
    <lineage>
        <taxon>Eukaryota</taxon>
        <taxon>Viridiplantae</taxon>
        <taxon>Streptophyta</taxon>
        <taxon>Embryophyta</taxon>
        <taxon>Tracheophyta</taxon>
        <taxon>Spermatophyta</taxon>
        <taxon>Magnoliopsida</taxon>
        <taxon>eudicotyledons</taxon>
        <taxon>Gunneridae</taxon>
        <taxon>Pentapetalae</taxon>
        <taxon>rosids</taxon>
        <taxon>fabids</taxon>
        <taxon>Fabales</taxon>
        <taxon>Fabaceae</taxon>
        <taxon>Papilionoideae</taxon>
        <taxon>50 kb inversion clade</taxon>
        <taxon>dalbergioids sensu lato</taxon>
        <taxon>Dalbergieae</taxon>
        <taxon>Pterocarpus clade</taxon>
        <taxon>Stylosanthes</taxon>
    </lineage>
</organism>
<dbReference type="Proteomes" id="UP001341840">
    <property type="component" value="Unassembled WGS sequence"/>
</dbReference>
<dbReference type="EMBL" id="JASCZI010274369">
    <property type="protein sequence ID" value="MED6225936.1"/>
    <property type="molecule type" value="Genomic_DNA"/>
</dbReference>
<proteinExistence type="predicted"/>
<accession>A0ABU6ZVD6</accession>
<gene>
    <name evidence="2" type="ORF">PIB30_098373</name>
</gene>
<reference evidence="2 3" key="1">
    <citation type="journal article" date="2023" name="Plants (Basel)">
        <title>Bridging the Gap: Combining Genomics and Transcriptomics Approaches to Understand Stylosanthes scabra, an Orphan Legume from the Brazilian Caatinga.</title>
        <authorList>
            <person name="Ferreira-Neto J.R.C."/>
            <person name="da Silva M.D."/>
            <person name="Binneck E."/>
            <person name="de Melo N.F."/>
            <person name="da Silva R.H."/>
            <person name="de Melo A.L.T.M."/>
            <person name="Pandolfi V."/>
            <person name="Bustamante F.O."/>
            <person name="Brasileiro-Vidal A.C."/>
            <person name="Benko-Iseppon A.M."/>
        </authorList>
    </citation>
    <scope>NUCLEOTIDE SEQUENCE [LARGE SCALE GENOMIC DNA]</scope>
    <source>
        <tissue evidence="2">Leaves</tissue>
    </source>
</reference>